<dbReference type="KEGG" id="cby:CLM_1035"/>
<evidence type="ECO:0000313" key="2">
    <source>
        <dbReference type="Proteomes" id="UP000001374"/>
    </source>
</evidence>
<evidence type="ECO:0000313" key="1">
    <source>
        <dbReference type="EMBL" id="ACO86306.1"/>
    </source>
</evidence>
<organism evidence="1 2">
    <name type="scientific">Clostridium botulinum (strain Kyoto / Type A2)</name>
    <dbReference type="NCBI Taxonomy" id="536232"/>
    <lineage>
        <taxon>Bacteria</taxon>
        <taxon>Bacillati</taxon>
        <taxon>Bacillota</taxon>
        <taxon>Clostridia</taxon>
        <taxon>Eubacteriales</taxon>
        <taxon>Clostridiaceae</taxon>
        <taxon>Clostridium</taxon>
    </lineage>
</organism>
<proteinExistence type="predicted"/>
<dbReference type="EMBL" id="CP001581">
    <property type="protein sequence ID" value="ACO86306.1"/>
    <property type="molecule type" value="Genomic_DNA"/>
</dbReference>
<accession>C1FUV4</accession>
<gene>
    <name evidence="1" type="ordered locus">CLM_1035</name>
</gene>
<dbReference type="HOGENOM" id="CLU_3287237_0_0_9"/>
<protein>
    <submittedName>
        <fullName evidence="1">Uncharacterized protein</fullName>
    </submittedName>
</protein>
<reference evidence="1 2" key="1">
    <citation type="submission" date="2008-10" db="EMBL/GenBank/DDBJ databases">
        <title>Genome sequence of Clostridium botulinum A2 Kyoto.</title>
        <authorList>
            <person name="Shrivastava S."/>
            <person name="Brinkac L.M."/>
            <person name="Brown J.L."/>
            <person name="Bruce D."/>
            <person name="Detter C.C."/>
            <person name="Johnson E.A."/>
            <person name="Munk C.A."/>
            <person name="Smith L.A."/>
            <person name="Smith T.J."/>
            <person name="Sutton G."/>
            <person name="Brettin T.S."/>
        </authorList>
    </citation>
    <scope>NUCLEOTIDE SEQUENCE [LARGE SCALE GENOMIC DNA]</scope>
    <source>
        <strain evidence="2">Kyoto / Type A2</strain>
    </source>
</reference>
<sequence>MIGAVSLICNWKKIKEWEMHPLAIEPQYLFHTRVANKVID</sequence>
<dbReference type="AlphaFoldDB" id="C1FUV4"/>
<name>C1FUV4_CLOBJ</name>
<dbReference type="Proteomes" id="UP000001374">
    <property type="component" value="Chromosome"/>
</dbReference>